<dbReference type="InParanoid" id="A0A7J6JSQ0"/>
<dbReference type="GeneID" id="43608144"/>
<dbReference type="OrthoDB" id="4822751at2759"/>
<keyword evidence="1" id="KW-0175">Coiled coil</keyword>
<reference evidence="3 4" key="1">
    <citation type="submission" date="2012-08" db="EMBL/GenBank/DDBJ databases">
        <authorList>
            <person name="Gan P.H.P."/>
            <person name="Ikeda K."/>
            <person name="Irieda H."/>
            <person name="Narusaka M."/>
            <person name="O'Connell R.J."/>
            <person name="Narusaka Y."/>
            <person name="Takano Y."/>
            <person name="Kubo Y."/>
            <person name="Shirasu K."/>
        </authorList>
    </citation>
    <scope>NUCLEOTIDE SEQUENCE [LARGE SCALE GENOMIC DNA]</scope>
    <source>
        <strain evidence="3 4">Nara gc5</strain>
    </source>
</reference>
<feature type="region of interest" description="Disordered" evidence="2">
    <location>
        <begin position="49"/>
        <end position="84"/>
    </location>
</feature>
<dbReference type="RefSeq" id="XP_031879377.2">
    <property type="nucleotide sequence ID" value="XM_032023971.2"/>
</dbReference>
<evidence type="ECO:0000256" key="2">
    <source>
        <dbReference type="SAM" id="MobiDB-lite"/>
    </source>
</evidence>
<comment type="caution">
    <text evidence="3">The sequence shown here is derived from an EMBL/GenBank/DDBJ whole genome shotgun (WGS) entry which is preliminary data.</text>
</comment>
<feature type="coiled-coil region" evidence="1">
    <location>
        <begin position="167"/>
        <end position="229"/>
    </location>
</feature>
<evidence type="ECO:0000313" key="4">
    <source>
        <dbReference type="Proteomes" id="UP000011096"/>
    </source>
</evidence>
<evidence type="ECO:0000256" key="1">
    <source>
        <dbReference type="SAM" id="Coils"/>
    </source>
</evidence>
<evidence type="ECO:0000313" key="3">
    <source>
        <dbReference type="EMBL" id="KAF4493037.1"/>
    </source>
</evidence>
<keyword evidence="4" id="KW-1185">Reference proteome</keyword>
<feature type="compositionally biased region" description="Polar residues" evidence="2">
    <location>
        <begin position="69"/>
        <end position="84"/>
    </location>
</feature>
<accession>A0A7J6JSQ0</accession>
<name>A0A7J6JSQ0_COLFN</name>
<reference evidence="3 4" key="2">
    <citation type="submission" date="2020-04" db="EMBL/GenBank/DDBJ databases">
        <title>Genome sequencing and assembly of multiple isolates from the Colletotrichum gloeosporioides species complex.</title>
        <authorList>
            <person name="Gan P."/>
            <person name="Shirasu K."/>
        </authorList>
    </citation>
    <scope>NUCLEOTIDE SEQUENCE [LARGE SCALE GENOMIC DNA]</scope>
    <source>
        <strain evidence="3 4">Nara gc5</strain>
    </source>
</reference>
<protein>
    <submittedName>
        <fullName evidence="3">Uncharacterized protein</fullName>
    </submittedName>
</protein>
<proteinExistence type="predicted"/>
<sequence>MGFCCACGQSASSHPSSLFLSHLSRAQLALALEAIDTRHFAFEGFASSSDTEMKDNPADRSNMADPFLTTPSADSQSPGQSLSLDTFEKNSRDIIRDARELGVGERQLNFIRVQQEQLRALFLEATKAAAASAATIQGYQNHQDFARHYSIELKLAVEQCGFIAEDHRGYKAELEDLKKKLVQVSKELNDTKRTQCVMKKDYEAMKSKQETSERENEALKRDMKELQQLFRVHVL</sequence>
<dbReference type="Proteomes" id="UP000011096">
    <property type="component" value="Unassembled WGS sequence"/>
</dbReference>
<dbReference type="AlphaFoldDB" id="A0A7J6JSQ0"/>
<gene>
    <name evidence="3" type="ORF">CGGC5_v001833</name>
</gene>
<dbReference type="EMBL" id="ANPB02000001">
    <property type="protein sequence ID" value="KAF4493037.1"/>
    <property type="molecule type" value="Genomic_DNA"/>
</dbReference>
<organism evidence="3 4">
    <name type="scientific">Colletotrichum fructicola (strain Nara gc5)</name>
    <name type="common">Anthracnose fungus</name>
    <name type="synonym">Colletotrichum gloeosporioides (strain Nara gc5)</name>
    <dbReference type="NCBI Taxonomy" id="1213859"/>
    <lineage>
        <taxon>Eukaryota</taxon>
        <taxon>Fungi</taxon>
        <taxon>Dikarya</taxon>
        <taxon>Ascomycota</taxon>
        <taxon>Pezizomycotina</taxon>
        <taxon>Sordariomycetes</taxon>
        <taxon>Hypocreomycetidae</taxon>
        <taxon>Glomerellales</taxon>
        <taxon>Glomerellaceae</taxon>
        <taxon>Colletotrichum</taxon>
        <taxon>Colletotrichum gloeosporioides species complex</taxon>
    </lineage>
</organism>